<feature type="transmembrane region" description="Helical" evidence="8">
    <location>
        <begin position="466"/>
        <end position="490"/>
    </location>
</feature>
<dbReference type="HOGENOM" id="CLU_007100_9_5_9"/>
<comment type="caution">
    <text evidence="10">The sequence shown here is derived from an EMBL/GenBank/DDBJ whole genome shotgun (WGS) entry which is preliminary data.</text>
</comment>
<evidence type="ECO:0000313" key="11">
    <source>
        <dbReference type="Proteomes" id="UP000005384"/>
    </source>
</evidence>
<feature type="transmembrane region" description="Helical" evidence="8">
    <location>
        <begin position="135"/>
        <end position="153"/>
    </location>
</feature>
<feature type="transmembrane region" description="Helical" evidence="8">
    <location>
        <begin position="165"/>
        <end position="186"/>
    </location>
</feature>
<dbReference type="GO" id="GO:0005886">
    <property type="term" value="C:plasma membrane"/>
    <property type="evidence" value="ECO:0007669"/>
    <property type="project" value="UniProtKB-SubCell"/>
</dbReference>
<evidence type="ECO:0000256" key="2">
    <source>
        <dbReference type="ARBA" id="ARBA00005346"/>
    </source>
</evidence>
<accession>G5ICT7</accession>
<dbReference type="PATRIC" id="fig|742737.3.peg.1281"/>
<evidence type="ECO:0000256" key="8">
    <source>
        <dbReference type="SAM" id="Phobius"/>
    </source>
</evidence>
<feature type="transmembrane region" description="Helical" evidence="8">
    <location>
        <begin position="6"/>
        <end position="25"/>
    </location>
</feature>
<evidence type="ECO:0000256" key="7">
    <source>
        <dbReference type="RuleBase" id="RU000320"/>
    </source>
</evidence>
<feature type="transmembrane region" description="Helical" evidence="8">
    <location>
        <begin position="74"/>
        <end position="99"/>
    </location>
</feature>
<evidence type="ECO:0000256" key="1">
    <source>
        <dbReference type="ARBA" id="ARBA00004651"/>
    </source>
</evidence>
<evidence type="ECO:0000256" key="5">
    <source>
        <dbReference type="ARBA" id="ARBA00022989"/>
    </source>
</evidence>
<sequence length="501" mass="53867">MALVQNFPFFSIILAMFAGIISSILSGRKAKWVNLAVISIITVMSGMVLAFLWQSGESYTYMMGHFPAPWGNEIRAGVLEALTAFLFCIVMLLSIIGGMDHIFVDVESTKINLFFVLVDLILSSLLALIYTNDLFTAYVFIEINTIAGCGLIMMRQKGKAFTAAIRYMVMSQLGSGLFLIGLSLLYDVTGHLLMSNAKEAITQIMANGSYAVPMLVIISVISVGLAIKSGLYPFHSWIPDAYSSATPAASAILSGLVSKGYIFLLIKLFYRVLGEQHIIASHIVNVLFVFGLCGMIMGSVHAISETDTRRMIAYSSVAQIGYIYLGIGLGTQAGMTAALFHLFGHAATKALLFVSSVGLYEVSGNKKDYLSLRGAGYRNRLAGIGFAIGALSMVGLPMLSGFISKLLFASAATLSPGKMIPTILGLGISTLLNAVYFLRLVITLYSPAEKMPEGSASTAKLGASSWNFRIAVISFIILNIVLGVCSQPIVRAIEVGLQMFD</sequence>
<comment type="similarity">
    <text evidence="2">Belongs to the CPA3 antiporters (TC 2.A.63) subunit D family.</text>
</comment>
<dbReference type="RefSeq" id="WP_006779257.1">
    <property type="nucleotide sequence ID" value="NZ_CP040506.1"/>
</dbReference>
<feature type="transmembrane region" description="Helical" evidence="8">
    <location>
        <begin position="206"/>
        <end position="227"/>
    </location>
</feature>
<reference evidence="10 11" key="1">
    <citation type="submission" date="2011-08" db="EMBL/GenBank/DDBJ databases">
        <title>The Genome Sequence of Clostridium hathewayi WAL-18680.</title>
        <authorList>
            <consortium name="The Broad Institute Genome Sequencing Platform"/>
            <person name="Earl A."/>
            <person name="Ward D."/>
            <person name="Feldgarden M."/>
            <person name="Gevers D."/>
            <person name="Finegold S.M."/>
            <person name="Summanen P.H."/>
            <person name="Molitoris D.R."/>
            <person name="Song M."/>
            <person name="Daigneault M."/>
            <person name="Allen-Vercoe E."/>
            <person name="Young S.K."/>
            <person name="Zeng Q."/>
            <person name="Gargeya S."/>
            <person name="Fitzgerald M."/>
            <person name="Haas B."/>
            <person name="Abouelleil A."/>
            <person name="Alvarado L."/>
            <person name="Arachchi H.M."/>
            <person name="Berlin A."/>
            <person name="Brown A."/>
            <person name="Chapman S.B."/>
            <person name="Chen Z."/>
            <person name="Dunbar C."/>
            <person name="Freedman E."/>
            <person name="Gearin G."/>
            <person name="Gellesch M."/>
            <person name="Goldberg J."/>
            <person name="Griggs A."/>
            <person name="Gujja S."/>
            <person name="Heiman D."/>
            <person name="Howarth C."/>
            <person name="Larson L."/>
            <person name="Lui A."/>
            <person name="MacDonald P.J.P."/>
            <person name="Montmayeur A."/>
            <person name="Murphy C."/>
            <person name="Neiman D."/>
            <person name="Pearson M."/>
            <person name="Priest M."/>
            <person name="Roberts A."/>
            <person name="Saif S."/>
            <person name="Shea T."/>
            <person name="Shenoy N."/>
            <person name="Sisk P."/>
            <person name="Stolte C."/>
            <person name="Sykes S."/>
            <person name="Wortman J."/>
            <person name="Nusbaum C."/>
            <person name="Birren B."/>
        </authorList>
    </citation>
    <scope>NUCLEOTIDE SEQUENCE [LARGE SCALE GENOMIC DNA]</scope>
    <source>
        <strain evidence="10 11">WAL-18680</strain>
    </source>
</reference>
<feature type="transmembrane region" description="Helical" evidence="8">
    <location>
        <begin position="381"/>
        <end position="403"/>
    </location>
</feature>
<organism evidence="10 11">
    <name type="scientific">Hungatella hathewayi WAL-18680</name>
    <dbReference type="NCBI Taxonomy" id="742737"/>
    <lineage>
        <taxon>Bacteria</taxon>
        <taxon>Bacillati</taxon>
        <taxon>Bacillota</taxon>
        <taxon>Clostridia</taxon>
        <taxon>Lachnospirales</taxon>
        <taxon>Lachnospiraceae</taxon>
        <taxon>Hungatella</taxon>
    </lineage>
</organism>
<name>G5ICT7_9FIRM</name>
<feature type="domain" description="NADH:quinone oxidoreductase/Mrp antiporter transmembrane" evidence="9">
    <location>
        <begin position="132"/>
        <end position="413"/>
    </location>
</feature>
<keyword evidence="4 7" id="KW-0812">Transmembrane</keyword>
<keyword evidence="5 8" id="KW-1133">Transmembrane helix</keyword>
<evidence type="ECO:0000256" key="3">
    <source>
        <dbReference type="ARBA" id="ARBA00022475"/>
    </source>
</evidence>
<protein>
    <recommendedName>
        <fullName evidence="9">NADH:quinone oxidoreductase/Mrp antiporter transmembrane domain-containing protein</fullName>
    </recommendedName>
</protein>
<dbReference type="EMBL" id="ADLN01000012">
    <property type="protein sequence ID" value="EHI60708.1"/>
    <property type="molecule type" value="Genomic_DNA"/>
</dbReference>
<feature type="transmembrane region" description="Helical" evidence="8">
    <location>
        <begin position="312"/>
        <end position="333"/>
    </location>
</feature>
<evidence type="ECO:0000256" key="6">
    <source>
        <dbReference type="ARBA" id="ARBA00023136"/>
    </source>
</evidence>
<evidence type="ECO:0000313" key="10">
    <source>
        <dbReference type="EMBL" id="EHI60708.1"/>
    </source>
</evidence>
<evidence type="ECO:0000259" key="9">
    <source>
        <dbReference type="Pfam" id="PF00361"/>
    </source>
</evidence>
<feature type="transmembrane region" description="Helical" evidence="8">
    <location>
        <begin position="111"/>
        <end position="129"/>
    </location>
</feature>
<dbReference type="PANTHER" id="PTHR42703:SF1">
    <property type="entry name" value="NA(+)_H(+) ANTIPORTER SUBUNIT D1"/>
    <property type="match status" value="1"/>
</dbReference>
<feature type="transmembrane region" description="Helical" evidence="8">
    <location>
        <begin position="32"/>
        <end position="54"/>
    </location>
</feature>
<dbReference type="AlphaFoldDB" id="G5ICT7"/>
<dbReference type="OrthoDB" id="9807568at2"/>
<proteinExistence type="inferred from homology"/>
<dbReference type="InterPro" id="IPR050586">
    <property type="entry name" value="CPA3_Na-H_Antiporter_D"/>
</dbReference>
<keyword evidence="6 8" id="KW-0472">Membrane</keyword>
<dbReference type="InterPro" id="IPR001750">
    <property type="entry name" value="ND/Mrp_TM"/>
</dbReference>
<feature type="transmembrane region" description="Helical" evidence="8">
    <location>
        <begin position="423"/>
        <end position="445"/>
    </location>
</feature>
<evidence type="ECO:0000256" key="4">
    <source>
        <dbReference type="ARBA" id="ARBA00022692"/>
    </source>
</evidence>
<dbReference type="PRINTS" id="PR01434">
    <property type="entry name" value="NADHDHGNASE5"/>
</dbReference>
<dbReference type="Proteomes" id="UP000005384">
    <property type="component" value="Unassembled WGS sequence"/>
</dbReference>
<feature type="transmembrane region" description="Helical" evidence="8">
    <location>
        <begin position="278"/>
        <end position="300"/>
    </location>
</feature>
<feature type="transmembrane region" description="Helical" evidence="8">
    <location>
        <begin position="339"/>
        <end position="360"/>
    </location>
</feature>
<comment type="subcellular location">
    <subcellularLocation>
        <location evidence="1">Cell membrane</location>
        <topology evidence="1">Multi-pass membrane protein</topology>
    </subcellularLocation>
    <subcellularLocation>
        <location evidence="7">Membrane</location>
        <topology evidence="7">Multi-pass membrane protein</topology>
    </subcellularLocation>
</comment>
<keyword evidence="3" id="KW-1003">Cell membrane</keyword>
<feature type="transmembrane region" description="Helical" evidence="8">
    <location>
        <begin position="248"/>
        <end position="266"/>
    </location>
</feature>
<dbReference type="Pfam" id="PF00361">
    <property type="entry name" value="Proton_antipo_M"/>
    <property type="match status" value="1"/>
</dbReference>
<gene>
    <name evidence="10" type="ORF">HMPREF9473_01272</name>
</gene>
<dbReference type="PANTHER" id="PTHR42703">
    <property type="entry name" value="NADH DEHYDROGENASE"/>
    <property type="match status" value="1"/>
</dbReference>
<keyword evidence="11" id="KW-1185">Reference proteome</keyword>